<dbReference type="GO" id="GO:0009279">
    <property type="term" value="C:cell outer membrane"/>
    <property type="evidence" value="ECO:0007669"/>
    <property type="project" value="UniProtKB-SubCell"/>
</dbReference>
<dbReference type="GO" id="GO:1990351">
    <property type="term" value="C:transporter complex"/>
    <property type="evidence" value="ECO:0007669"/>
    <property type="project" value="TreeGrafter"/>
</dbReference>
<name>A0A9D7F715_9RHOO</name>
<dbReference type="Pfam" id="PF04453">
    <property type="entry name" value="LptD"/>
    <property type="match status" value="1"/>
</dbReference>
<dbReference type="HAMAP" id="MF_01411">
    <property type="entry name" value="LPS_assembly_LptD"/>
    <property type="match status" value="1"/>
</dbReference>
<reference evidence="3" key="1">
    <citation type="submission" date="2020-10" db="EMBL/GenBank/DDBJ databases">
        <title>Connecting structure to function with the recovery of over 1000 high-quality activated sludge metagenome-assembled genomes encoding full-length rRNA genes using long-read sequencing.</title>
        <authorList>
            <person name="Singleton C.M."/>
            <person name="Petriglieri F."/>
            <person name="Kristensen J.M."/>
            <person name="Kirkegaard R.H."/>
            <person name="Michaelsen T.Y."/>
            <person name="Andersen M.H."/>
            <person name="Karst S.M."/>
            <person name="Dueholm M.S."/>
            <person name="Nielsen P.H."/>
            <person name="Albertsen M."/>
        </authorList>
    </citation>
    <scope>NUCLEOTIDE SEQUENCE</scope>
    <source>
        <strain evidence="3">EsbW_18-Q3-R4-48_MAXAC.044</strain>
    </source>
</reference>
<proteinExistence type="inferred from homology"/>
<comment type="caution">
    <text evidence="3">The sequence shown here is derived from an EMBL/GenBank/DDBJ whole genome shotgun (WGS) entry which is preliminary data.</text>
</comment>
<keyword evidence="1" id="KW-0472">Membrane</keyword>
<accession>A0A9D7F715</accession>
<comment type="caution">
    <text evidence="1">Lacks conserved residue(s) required for the propagation of feature annotation.</text>
</comment>
<keyword evidence="1" id="KW-0732">Signal</keyword>
<evidence type="ECO:0000313" key="4">
    <source>
        <dbReference type="Proteomes" id="UP000886602"/>
    </source>
</evidence>
<dbReference type="AlphaFoldDB" id="A0A9D7F715"/>
<dbReference type="InterPro" id="IPR020889">
    <property type="entry name" value="LipoPS_assembly_LptD"/>
</dbReference>
<dbReference type="InterPro" id="IPR007543">
    <property type="entry name" value="LptD_C"/>
</dbReference>
<evidence type="ECO:0000313" key="3">
    <source>
        <dbReference type="EMBL" id="MBK7423279.1"/>
    </source>
</evidence>
<comment type="similarity">
    <text evidence="1">Belongs to the LptD family.</text>
</comment>
<sequence length="695" mass="77522">MPGSKAAADKAYAAQFAEQEGDDSWLSSGFASPRVLNIKPGKTKFDPTKQKGPIMTEARGEADRIDFEGENQFRLTNGTYTTCAPGNDDWYARADTLKLDYDREVADGTDGTVYFLGVPIIYSPWLSFSLNNERKSGFLSPTFGTSSDSGFELSLPYYWNIAPNMDATITPRVLTKRGIEIGNEFRYLDAALGGIYRGQARVEYLPNDKLFNNEDRYGYSLKHTQTTANGFSGLINYNKVSDNKYFVDLSSNITKTSQTQLLQQGQLTYGGGGWWNATANFQQYQTLQPDPNNPVQVPYKLLPQITVNARQPDLYMTDSSFLGQYTNFTIDQRIQLVNGVPTIFPDAQRSVLYPQVALPYVTPGWYVTPKVGVNSTHYSLSGQAPGTPDSINRTLPIFSVDSGMTFERPSNWFGRDYTQTLEPRLYYLNIPYKNQNRIPIFDTGLADFNMAQIFSENQFSGWDRINNANSLTTAVSTRLLEPSSGNEIMRAMIGQRFYFTRNKVSLPNRTTVGDTEFNTSDFLAGFSGQILPKVFADTAVQYTFSNNQIQRYVIGAHYQPEPGKALNVGYRYNRDANAPIDQVEFSGQWPISGRLYAVGRVDYSLSDQGTSPATSNKQGGRLIQAIAGLEYNGGCWVVRSVVQKIALTQDTSSTAFFIQLELNDFSKIGSNPLNLLKRNIQGYSLINQPAAGFND</sequence>
<dbReference type="GO" id="GO:0043165">
    <property type="term" value="P:Gram-negative-bacterium-type cell outer membrane assembly"/>
    <property type="evidence" value="ECO:0007669"/>
    <property type="project" value="UniProtKB-UniRule"/>
</dbReference>
<dbReference type="InterPro" id="IPR050218">
    <property type="entry name" value="LptD"/>
</dbReference>
<dbReference type="EMBL" id="JADJNC010000013">
    <property type="protein sequence ID" value="MBK7423279.1"/>
    <property type="molecule type" value="Genomic_DNA"/>
</dbReference>
<dbReference type="Proteomes" id="UP000886602">
    <property type="component" value="Unassembled WGS sequence"/>
</dbReference>
<evidence type="ECO:0000259" key="2">
    <source>
        <dbReference type="Pfam" id="PF04453"/>
    </source>
</evidence>
<dbReference type="PANTHER" id="PTHR30189">
    <property type="entry name" value="LPS-ASSEMBLY PROTEIN"/>
    <property type="match status" value="1"/>
</dbReference>
<comment type="function">
    <text evidence="1">Together with LptE, is involved in the assembly of lipopolysaccharide (LPS) at the surface of the outer membrane.</text>
</comment>
<evidence type="ECO:0000256" key="1">
    <source>
        <dbReference type="HAMAP-Rule" id="MF_01411"/>
    </source>
</evidence>
<keyword evidence="1" id="KW-0998">Cell outer membrane</keyword>
<dbReference type="GO" id="GO:0015920">
    <property type="term" value="P:lipopolysaccharide transport"/>
    <property type="evidence" value="ECO:0007669"/>
    <property type="project" value="InterPro"/>
</dbReference>
<comment type="subunit">
    <text evidence="1">Component of the lipopolysaccharide transport and assembly complex. Interacts with LptE and LptA.</text>
</comment>
<comment type="subcellular location">
    <subcellularLocation>
        <location evidence="1">Cell outer membrane</location>
    </subcellularLocation>
</comment>
<gene>
    <name evidence="1 3" type="primary">lptD</name>
    <name evidence="3" type="ORF">IPJ48_09365</name>
</gene>
<protein>
    <recommendedName>
        <fullName evidence="1">LPS-assembly protein LptD</fullName>
    </recommendedName>
</protein>
<feature type="domain" description="LptD C-terminal" evidence="2">
    <location>
        <begin position="215"/>
        <end position="593"/>
    </location>
</feature>
<organism evidence="3 4">
    <name type="scientific">Candidatus Propionivibrio dominans</name>
    <dbReference type="NCBI Taxonomy" id="2954373"/>
    <lineage>
        <taxon>Bacteria</taxon>
        <taxon>Pseudomonadati</taxon>
        <taxon>Pseudomonadota</taxon>
        <taxon>Betaproteobacteria</taxon>
        <taxon>Rhodocyclales</taxon>
        <taxon>Rhodocyclaceae</taxon>
        <taxon>Propionivibrio</taxon>
    </lineage>
</organism>
<dbReference type="PANTHER" id="PTHR30189:SF1">
    <property type="entry name" value="LPS-ASSEMBLY PROTEIN LPTD"/>
    <property type="match status" value="1"/>
</dbReference>